<organism evidence="1 2">
    <name type="scientific">Actinomadura violacea</name>
    <dbReference type="NCBI Taxonomy" id="2819934"/>
    <lineage>
        <taxon>Bacteria</taxon>
        <taxon>Bacillati</taxon>
        <taxon>Actinomycetota</taxon>
        <taxon>Actinomycetes</taxon>
        <taxon>Streptosporangiales</taxon>
        <taxon>Thermomonosporaceae</taxon>
        <taxon>Actinomadura</taxon>
    </lineage>
</organism>
<protein>
    <recommendedName>
        <fullName evidence="3">Transposase</fullName>
    </recommendedName>
</protein>
<dbReference type="RefSeq" id="WP_208252385.1">
    <property type="nucleotide sequence ID" value="NZ_JAGEPF010000047.1"/>
</dbReference>
<reference evidence="1 2" key="1">
    <citation type="submission" date="2021-03" db="EMBL/GenBank/DDBJ databases">
        <title>Actinomadura violae sp. nov., isolated from lichen in Thailand.</title>
        <authorList>
            <person name="Kanchanasin P."/>
            <person name="Saeng-In P."/>
            <person name="Phongsopitanun W."/>
            <person name="Yuki M."/>
            <person name="Kudo T."/>
            <person name="Ohkuma M."/>
            <person name="Tanasupawat S."/>
        </authorList>
    </citation>
    <scope>NUCLEOTIDE SEQUENCE [LARGE SCALE GENOMIC DNA]</scope>
    <source>
        <strain evidence="1 2">LCR2-06</strain>
    </source>
</reference>
<dbReference type="EMBL" id="JAGEPF010000047">
    <property type="protein sequence ID" value="MBO2465544.1"/>
    <property type="molecule type" value="Genomic_DNA"/>
</dbReference>
<dbReference type="Proteomes" id="UP000680206">
    <property type="component" value="Unassembled WGS sequence"/>
</dbReference>
<evidence type="ECO:0000313" key="2">
    <source>
        <dbReference type="Proteomes" id="UP000680206"/>
    </source>
</evidence>
<feature type="non-terminal residue" evidence="1">
    <location>
        <position position="1"/>
    </location>
</feature>
<name>A0ABS3S960_9ACTN</name>
<proteinExistence type="predicted"/>
<gene>
    <name evidence="1" type="ORF">J4709_49100</name>
</gene>
<sequence>QAGWRRRYRRRKLEAAQAGLEAIAQDEDPAAKLVGAADIDAAWKGLTLGEKRQITRRPLTTKVEPIGRGKRTPVRDRVKITRLKRPTPTAPPCNG</sequence>
<evidence type="ECO:0008006" key="3">
    <source>
        <dbReference type="Google" id="ProtNLM"/>
    </source>
</evidence>
<comment type="caution">
    <text evidence="1">The sequence shown here is derived from an EMBL/GenBank/DDBJ whole genome shotgun (WGS) entry which is preliminary data.</text>
</comment>
<keyword evidence="2" id="KW-1185">Reference proteome</keyword>
<accession>A0ABS3S960</accession>
<evidence type="ECO:0000313" key="1">
    <source>
        <dbReference type="EMBL" id="MBO2465544.1"/>
    </source>
</evidence>